<comment type="caution">
    <text evidence="13">The sequence shown here is derived from an EMBL/GenBank/DDBJ whole genome shotgun (WGS) entry which is preliminary data.</text>
</comment>
<comment type="similarity">
    <text evidence="9">Belongs to the GSP H family.</text>
</comment>
<dbReference type="RefSeq" id="WP_149389899.1">
    <property type="nucleotide sequence ID" value="NZ_SMRS01000001.1"/>
</dbReference>
<dbReference type="NCBIfam" id="TIGR02532">
    <property type="entry name" value="IV_pilin_GFxxxE"/>
    <property type="match status" value="1"/>
</dbReference>
<evidence type="ECO:0000256" key="6">
    <source>
        <dbReference type="ARBA" id="ARBA00022692"/>
    </source>
</evidence>
<comment type="subcellular location">
    <subcellularLocation>
        <location evidence="1">Cell inner membrane</location>
        <topology evidence="1">Single-pass membrane protein</topology>
    </subcellularLocation>
</comment>
<protein>
    <recommendedName>
        <fullName evidence="2">Type II secretion system protein H</fullName>
    </recommendedName>
    <alternativeName>
        <fullName evidence="10">General secretion pathway protein H</fullName>
    </alternativeName>
</protein>
<evidence type="ECO:0000256" key="4">
    <source>
        <dbReference type="ARBA" id="ARBA00022481"/>
    </source>
</evidence>
<evidence type="ECO:0000256" key="3">
    <source>
        <dbReference type="ARBA" id="ARBA00022475"/>
    </source>
</evidence>
<keyword evidence="8 11" id="KW-0472">Membrane</keyword>
<evidence type="ECO:0000313" key="13">
    <source>
        <dbReference type="EMBL" id="KAA0876649.1"/>
    </source>
</evidence>
<keyword evidence="6 11" id="KW-0812">Transmembrane</keyword>
<feature type="transmembrane region" description="Helical" evidence="11">
    <location>
        <begin position="20"/>
        <end position="42"/>
    </location>
</feature>
<proteinExistence type="inferred from homology"/>
<evidence type="ECO:0000313" key="14">
    <source>
        <dbReference type="Proteomes" id="UP000325302"/>
    </source>
</evidence>
<evidence type="ECO:0000256" key="5">
    <source>
        <dbReference type="ARBA" id="ARBA00022519"/>
    </source>
</evidence>
<dbReference type="EMBL" id="SMRS01000001">
    <property type="protein sequence ID" value="KAA0876649.1"/>
    <property type="molecule type" value="Genomic_DNA"/>
</dbReference>
<dbReference type="SUPFAM" id="SSF54523">
    <property type="entry name" value="Pili subunits"/>
    <property type="match status" value="1"/>
</dbReference>
<sequence length="175" mass="18435">MYRQSRPIILPKPLESGFTLIELMVVTVLLAIILSIGIPNYISLLERNRTTATANEILGALQYARNEAVRSNSTAQFCPSSDAVTCAANWPATGGNWIVLRIPADPDDPMNVLPAQLMRVGNVVETVTITGPILVEFGSAGQITGPISNINVVSGESSRCVLLTLSGAAQVGGCG</sequence>
<dbReference type="GO" id="GO:0015628">
    <property type="term" value="P:protein secretion by the type II secretion system"/>
    <property type="evidence" value="ECO:0007669"/>
    <property type="project" value="InterPro"/>
</dbReference>
<dbReference type="GO" id="GO:0005886">
    <property type="term" value="C:plasma membrane"/>
    <property type="evidence" value="ECO:0007669"/>
    <property type="project" value="UniProtKB-SubCell"/>
</dbReference>
<dbReference type="PROSITE" id="PS00409">
    <property type="entry name" value="PROKAR_NTER_METHYL"/>
    <property type="match status" value="1"/>
</dbReference>
<evidence type="ECO:0000256" key="9">
    <source>
        <dbReference type="ARBA" id="ARBA00025772"/>
    </source>
</evidence>
<evidence type="ECO:0000256" key="7">
    <source>
        <dbReference type="ARBA" id="ARBA00022989"/>
    </source>
</evidence>
<keyword evidence="4" id="KW-0488">Methylation</keyword>
<dbReference type="Proteomes" id="UP000325302">
    <property type="component" value="Unassembled WGS sequence"/>
</dbReference>
<evidence type="ECO:0000256" key="8">
    <source>
        <dbReference type="ARBA" id="ARBA00023136"/>
    </source>
</evidence>
<evidence type="ECO:0000256" key="10">
    <source>
        <dbReference type="ARBA" id="ARBA00030775"/>
    </source>
</evidence>
<accession>A0A5A9W9C7</accession>
<keyword evidence="5" id="KW-0997">Cell inner membrane</keyword>
<dbReference type="Pfam" id="PF12019">
    <property type="entry name" value="GspH"/>
    <property type="match status" value="1"/>
</dbReference>
<dbReference type="OrthoDB" id="5296638at2"/>
<gene>
    <name evidence="13" type="ORF">E1H14_00625</name>
</gene>
<keyword evidence="3" id="KW-1003">Cell membrane</keyword>
<keyword evidence="14" id="KW-1185">Reference proteome</keyword>
<dbReference type="Gene3D" id="3.30.700.10">
    <property type="entry name" value="Glycoprotein, Type 4 Pilin"/>
    <property type="match status" value="1"/>
</dbReference>
<dbReference type="InterPro" id="IPR012902">
    <property type="entry name" value="N_methyl_site"/>
</dbReference>
<feature type="domain" description="General secretion pathway GspH" evidence="12">
    <location>
        <begin position="53"/>
        <end position="167"/>
    </location>
</feature>
<dbReference type="Pfam" id="PF07963">
    <property type="entry name" value="N_methyl"/>
    <property type="match status" value="1"/>
</dbReference>
<organism evidence="13 14">
    <name type="scientific">Nitrincola tapanii</name>
    <dbReference type="NCBI Taxonomy" id="1708751"/>
    <lineage>
        <taxon>Bacteria</taxon>
        <taxon>Pseudomonadati</taxon>
        <taxon>Pseudomonadota</taxon>
        <taxon>Gammaproteobacteria</taxon>
        <taxon>Oceanospirillales</taxon>
        <taxon>Oceanospirillaceae</taxon>
        <taxon>Nitrincola</taxon>
    </lineage>
</organism>
<evidence type="ECO:0000259" key="12">
    <source>
        <dbReference type="Pfam" id="PF12019"/>
    </source>
</evidence>
<evidence type="ECO:0000256" key="11">
    <source>
        <dbReference type="SAM" id="Phobius"/>
    </source>
</evidence>
<keyword evidence="7 11" id="KW-1133">Transmembrane helix</keyword>
<dbReference type="AlphaFoldDB" id="A0A5A9W9C7"/>
<reference evidence="13 14" key="1">
    <citation type="submission" date="2019-03" db="EMBL/GenBank/DDBJ databases">
        <title>Nitrincola sp. nov. isolated from an Indian soda lake.</title>
        <authorList>
            <person name="Joshi A."/>
            <person name="Thite S.V."/>
            <person name="Joseph N."/>
            <person name="Dhotre D."/>
            <person name="Moorthy M."/>
            <person name="Shouche Y.S."/>
        </authorList>
    </citation>
    <scope>NUCLEOTIDE SEQUENCE [LARGE SCALE GENOMIC DNA]</scope>
    <source>
        <strain evidence="13 14">MEB193</strain>
    </source>
</reference>
<dbReference type="GO" id="GO:0015627">
    <property type="term" value="C:type II protein secretion system complex"/>
    <property type="evidence" value="ECO:0007669"/>
    <property type="project" value="InterPro"/>
</dbReference>
<dbReference type="InterPro" id="IPR022346">
    <property type="entry name" value="T2SS_GspH"/>
</dbReference>
<name>A0A5A9W9C7_9GAMM</name>
<evidence type="ECO:0000256" key="2">
    <source>
        <dbReference type="ARBA" id="ARBA00021549"/>
    </source>
</evidence>
<evidence type="ECO:0000256" key="1">
    <source>
        <dbReference type="ARBA" id="ARBA00004377"/>
    </source>
</evidence>
<dbReference type="InterPro" id="IPR045584">
    <property type="entry name" value="Pilin-like"/>
</dbReference>